<protein>
    <submittedName>
        <fullName evidence="1">Uncharacterized protein</fullName>
    </submittedName>
</protein>
<dbReference type="AlphaFoldDB" id="A0A9K3GPW3"/>
<keyword evidence="2" id="KW-1185">Reference proteome</keyword>
<name>A0A9K3GPW3_9EUKA</name>
<feature type="non-terminal residue" evidence="1">
    <location>
        <position position="1"/>
    </location>
</feature>
<reference evidence="1 2" key="1">
    <citation type="journal article" date="2018" name="PLoS ONE">
        <title>The draft genome of Kipferlia bialata reveals reductive genome evolution in fornicate parasites.</title>
        <authorList>
            <person name="Tanifuji G."/>
            <person name="Takabayashi S."/>
            <person name="Kume K."/>
            <person name="Takagi M."/>
            <person name="Nakayama T."/>
            <person name="Kamikawa R."/>
            <person name="Inagaki Y."/>
            <person name="Hashimoto T."/>
        </authorList>
    </citation>
    <scope>NUCLEOTIDE SEQUENCE [LARGE SCALE GENOMIC DNA]</scope>
    <source>
        <strain evidence="1">NY0173</strain>
    </source>
</reference>
<evidence type="ECO:0000313" key="1">
    <source>
        <dbReference type="EMBL" id="GIQ91619.1"/>
    </source>
</evidence>
<sequence length="66" mass="7088">LVYGTYDSEGAYVTTSSLEEGVMPTYRISPEIGVDQTVTLSVTLIDYANVDEFFVKGVTTPCCPSG</sequence>
<proteinExistence type="predicted"/>
<accession>A0A9K3GPW3</accession>
<gene>
    <name evidence="1" type="ORF">KIPB_014962</name>
</gene>
<organism evidence="1 2">
    <name type="scientific">Kipferlia bialata</name>
    <dbReference type="NCBI Taxonomy" id="797122"/>
    <lineage>
        <taxon>Eukaryota</taxon>
        <taxon>Metamonada</taxon>
        <taxon>Carpediemonas-like organisms</taxon>
        <taxon>Kipferlia</taxon>
    </lineage>
</organism>
<evidence type="ECO:0000313" key="2">
    <source>
        <dbReference type="Proteomes" id="UP000265618"/>
    </source>
</evidence>
<dbReference type="Proteomes" id="UP000265618">
    <property type="component" value="Unassembled WGS sequence"/>
</dbReference>
<comment type="caution">
    <text evidence="1">The sequence shown here is derived from an EMBL/GenBank/DDBJ whole genome shotgun (WGS) entry which is preliminary data.</text>
</comment>
<dbReference type="EMBL" id="BDIP01008039">
    <property type="protein sequence ID" value="GIQ91619.1"/>
    <property type="molecule type" value="Genomic_DNA"/>
</dbReference>
<feature type="non-terminal residue" evidence="1">
    <location>
        <position position="66"/>
    </location>
</feature>